<dbReference type="Proteomes" id="UP001141619">
    <property type="component" value="Unassembled WGS sequence"/>
</dbReference>
<protein>
    <recommendedName>
        <fullName evidence="4 12">Ribosomal RNA small subunit methyltransferase E</fullName>
        <ecNumber evidence="3 12">2.1.1.193</ecNumber>
    </recommendedName>
</protein>
<evidence type="ECO:0000259" key="14">
    <source>
        <dbReference type="Pfam" id="PF20260"/>
    </source>
</evidence>
<dbReference type="GO" id="GO:0070475">
    <property type="term" value="P:rRNA base methylation"/>
    <property type="evidence" value="ECO:0007669"/>
    <property type="project" value="TreeGrafter"/>
</dbReference>
<dbReference type="EC" id="2.1.1.193" evidence="3 12"/>
<organism evidence="15 16">
    <name type="scientific">Govanella unica</name>
    <dbReference type="NCBI Taxonomy" id="2975056"/>
    <lineage>
        <taxon>Bacteria</taxon>
        <taxon>Pseudomonadati</taxon>
        <taxon>Pseudomonadota</taxon>
        <taxon>Alphaproteobacteria</taxon>
        <taxon>Emcibacterales</taxon>
        <taxon>Govanellaceae</taxon>
        <taxon>Govanella</taxon>
    </lineage>
</organism>
<keyword evidence="8 12" id="KW-0808">Transferase</keyword>
<evidence type="ECO:0000313" key="15">
    <source>
        <dbReference type="EMBL" id="MDA5193344.1"/>
    </source>
</evidence>
<sequence>MTDAVSVPYVTPIRLFVTADLRADAVLALTPDQGHYLEHVIRRKAGDLVRVFNGRDGEWVAAINDLRKGRGGLRVLSQSRPQGVSPDIWLLFAPIKRARLDFIVQKAVELGVSGIRPVFTRFTNVERVKENRLESNAIEAAEQCDRLEVPEIYDPQDLDRVLDGWDPARRLIFCDEGGDARPMLTALQAAEPGPYAVLIGPEGGFHADERARLRALPYVLPVSLGPRILRADTAAIVALTLWQSVLGDWRG</sequence>
<dbReference type="SUPFAM" id="SSF75217">
    <property type="entry name" value="alpha/beta knot"/>
    <property type="match status" value="1"/>
</dbReference>
<evidence type="ECO:0000256" key="4">
    <source>
        <dbReference type="ARBA" id="ARBA00013673"/>
    </source>
</evidence>
<comment type="similarity">
    <text evidence="2 12">Belongs to the RNA methyltransferase RsmE family.</text>
</comment>
<dbReference type="InterPro" id="IPR015947">
    <property type="entry name" value="PUA-like_sf"/>
</dbReference>
<evidence type="ECO:0000259" key="13">
    <source>
        <dbReference type="Pfam" id="PF04452"/>
    </source>
</evidence>
<dbReference type="NCBIfam" id="TIGR00046">
    <property type="entry name" value="RsmE family RNA methyltransferase"/>
    <property type="match status" value="1"/>
</dbReference>
<keyword evidence="6 12" id="KW-0698">rRNA processing</keyword>
<reference evidence="15" key="1">
    <citation type="submission" date="2022-08" db="EMBL/GenBank/DDBJ databases">
        <authorList>
            <person name="Vandamme P."/>
            <person name="Hettiarachchi A."/>
            <person name="Peeters C."/>
            <person name="Cnockaert M."/>
            <person name="Carlier A."/>
        </authorList>
    </citation>
    <scope>NUCLEOTIDE SEQUENCE</scope>
    <source>
        <strain evidence="15">LMG 31809</strain>
    </source>
</reference>
<evidence type="ECO:0000256" key="8">
    <source>
        <dbReference type="ARBA" id="ARBA00022679"/>
    </source>
</evidence>
<dbReference type="PIRSF" id="PIRSF015601">
    <property type="entry name" value="MTase_slr0722"/>
    <property type="match status" value="1"/>
</dbReference>
<dbReference type="InterPro" id="IPR046886">
    <property type="entry name" value="RsmE_MTase_dom"/>
</dbReference>
<evidence type="ECO:0000256" key="7">
    <source>
        <dbReference type="ARBA" id="ARBA00022603"/>
    </source>
</evidence>
<dbReference type="EMBL" id="JANWOI010000002">
    <property type="protein sequence ID" value="MDA5193344.1"/>
    <property type="molecule type" value="Genomic_DNA"/>
</dbReference>
<comment type="catalytic activity">
    <reaction evidence="11 12">
        <text>uridine(1498) in 16S rRNA + S-adenosyl-L-methionine = N(3)-methyluridine(1498) in 16S rRNA + S-adenosyl-L-homocysteine + H(+)</text>
        <dbReference type="Rhea" id="RHEA:42920"/>
        <dbReference type="Rhea" id="RHEA-COMP:10283"/>
        <dbReference type="Rhea" id="RHEA-COMP:10284"/>
        <dbReference type="ChEBI" id="CHEBI:15378"/>
        <dbReference type="ChEBI" id="CHEBI:57856"/>
        <dbReference type="ChEBI" id="CHEBI:59789"/>
        <dbReference type="ChEBI" id="CHEBI:65315"/>
        <dbReference type="ChEBI" id="CHEBI:74502"/>
        <dbReference type="EC" id="2.1.1.193"/>
    </reaction>
</comment>
<evidence type="ECO:0000256" key="6">
    <source>
        <dbReference type="ARBA" id="ARBA00022552"/>
    </source>
</evidence>
<feature type="domain" description="Ribosomal RNA small subunit methyltransferase E PUA-like" evidence="14">
    <location>
        <begin position="29"/>
        <end position="69"/>
    </location>
</feature>
<evidence type="ECO:0000256" key="9">
    <source>
        <dbReference type="ARBA" id="ARBA00022691"/>
    </source>
</evidence>
<dbReference type="NCBIfam" id="NF008696">
    <property type="entry name" value="PRK11713.3-5"/>
    <property type="match status" value="1"/>
</dbReference>
<reference evidence="15" key="2">
    <citation type="journal article" date="2023" name="Syst. Appl. Microbiol.">
        <title>Govania unica gen. nov., sp. nov., a rare biosphere bacterium that represents a novel family in the class Alphaproteobacteria.</title>
        <authorList>
            <person name="Vandamme P."/>
            <person name="Peeters C."/>
            <person name="Hettiarachchi A."/>
            <person name="Cnockaert M."/>
            <person name="Carlier A."/>
        </authorList>
    </citation>
    <scope>NUCLEOTIDE SEQUENCE</scope>
    <source>
        <strain evidence="15">LMG 31809</strain>
    </source>
</reference>
<dbReference type="Gene3D" id="2.40.240.20">
    <property type="entry name" value="Hypothetical PUA domain-like, domain 1"/>
    <property type="match status" value="1"/>
</dbReference>
<dbReference type="PANTHER" id="PTHR30027">
    <property type="entry name" value="RIBOSOMAL RNA SMALL SUBUNIT METHYLTRANSFERASE E"/>
    <property type="match status" value="1"/>
</dbReference>
<dbReference type="InterPro" id="IPR029026">
    <property type="entry name" value="tRNA_m1G_MTases_N"/>
</dbReference>
<dbReference type="Gene3D" id="3.40.1280.10">
    <property type="match status" value="1"/>
</dbReference>
<evidence type="ECO:0000256" key="1">
    <source>
        <dbReference type="ARBA" id="ARBA00004496"/>
    </source>
</evidence>
<dbReference type="CDD" id="cd18084">
    <property type="entry name" value="RsmE-like"/>
    <property type="match status" value="1"/>
</dbReference>
<evidence type="ECO:0000256" key="12">
    <source>
        <dbReference type="PIRNR" id="PIRNR015601"/>
    </source>
</evidence>
<accession>A0A9X3TXC8</accession>
<dbReference type="Pfam" id="PF20260">
    <property type="entry name" value="PUA_4"/>
    <property type="match status" value="1"/>
</dbReference>
<evidence type="ECO:0000256" key="2">
    <source>
        <dbReference type="ARBA" id="ARBA00005528"/>
    </source>
</evidence>
<feature type="domain" description="Ribosomal RNA small subunit methyltransferase E methyltransferase" evidence="13">
    <location>
        <begin position="86"/>
        <end position="243"/>
    </location>
</feature>
<keyword evidence="5 12" id="KW-0963">Cytoplasm</keyword>
<dbReference type="RefSeq" id="WP_274943047.1">
    <property type="nucleotide sequence ID" value="NZ_JANWOI010000002.1"/>
</dbReference>
<dbReference type="SUPFAM" id="SSF88697">
    <property type="entry name" value="PUA domain-like"/>
    <property type="match status" value="1"/>
</dbReference>
<evidence type="ECO:0000256" key="5">
    <source>
        <dbReference type="ARBA" id="ARBA00022490"/>
    </source>
</evidence>
<keyword evidence="7 12" id="KW-0489">Methyltransferase</keyword>
<comment type="caution">
    <text evidence="15">The sequence shown here is derived from an EMBL/GenBank/DDBJ whole genome shotgun (WGS) entry which is preliminary data.</text>
</comment>
<dbReference type="InterPro" id="IPR029028">
    <property type="entry name" value="Alpha/beta_knot_MTases"/>
</dbReference>
<proteinExistence type="inferred from homology"/>
<dbReference type="AlphaFoldDB" id="A0A9X3TXC8"/>
<evidence type="ECO:0000256" key="10">
    <source>
        <dbReference type="ARBA" id="ARBA00025699"/>
    </source>
</evidence>
<comment type="subcellular location">
    <subcellularLocation>
        <location evidence="1 12">Cytoplasm</location>
    </subcellularLocation>
</comment>
<dbReference type="InterPro" id="IPR006700">
    <property type="entry name" value="RsmE"/>
</dbReference>
<dbReference type="GO" id="GO:0070042">
    <property type="term" value="F:rRNA (uridine-N3-)-methyltransferase activity"/>
    <property type="evidence" value="ECO:0007669"/>
    <property type="project" value="TreeGrafter"/>
</dbReference>
<dbReference type="GO" id="GO:0005737">
    <property type="term" value="C:cytoplasm"/>
    <property type="evidence" value="ECO:0007669"/>
    <property type="project" value="UniProtKB-SubCell"/>
</dbReference>
<keyword evidence="9 12" id="KW-0949">S-adenosyl-L-methionine</keyword>
<evidence type="ECO:0000256" key="3">
    <source>
        <dbReference type="ARBA" id="ARBA00012328"/>
    </source>
</evidence>
<dbReference type="Pfam" id="PF04452">
    <property type="entry name" value="Methyltrans_RNA"/>
    <property type="match status" value="1"/>
</dbReference>
<evidence type="ECO:0000256" key="11">
    <source>
        <dbReference type="ARBA" id="ARBA00047944"/>
    </source>
</evidence>
<dbReference type="InterPro" id="IPR046887">
    <property type="entry name" value="RsmE_PUA-like"/>
</dbReference>
<evidence type="ECO:0000313" key="16">
    <source>
        <dbReference type="Proteomes" id="UP001141619"/>
    </source>
</evidence>
<comment type="function">
    <text evidence="10 12">Specifically methylates the N3 position of the uracil ring of uridine 1498 (m3U1498) in 16S rRNA. Acts on the fully assembled 30S ribosomal subunit.</text>
</comment>
<name>A0A9X3TXC8_9PROT</name>
<gene>
    <name evidence="15" type="ORF">NYP16_05160</name>
</gene>
<keyword evidence="16" id="KW-1185">Reference proteome</keyword>
<dbReference type="PANTHER" id="PTHR30027:SF3">
    <property type="entry name" value="16S RRNA (URACIL(1498)-N(3))-METHYLTRANSFERASE"/>
    <property type="match status" value="1"/>
</dbReference>